<evidence type="ECO:0000313" key="5">
    <source>
        <dbReference type="EMBL" id="KAF7852188.1"/>
    </source>
</evidence>
<dbReference type="SUPFAM" id="SSF82153">
    <property type="entry name" value="FAS1 domain"/>
    <property type="match status" value="1"/>
</dbReference>
<dbReference type="EMBL" id="MU089518">
    <property type="protein sequence ID" value="KAF7852188.1"/>
    <property type="molecule type" value="Genomic_DNA"/>
</dbReference>
<dbReference type="FunFam" id="2.30.180.10:FF:000046">
    <property type="entry name" value="Fasciclin-like arabinogalactan family protein"/>
    <property type="match status" value="1"/>
</dbReference>
<dbReference type="InterPro" id="IPR000782">
    <property type="entry name" value="FAS1_domain"/>
</dbReference>
<dbReference type="PANTHER" id="PTHR33985">
    <property type="entry name" value="OS02G0491300 PROTEIN-RELATED"/>
    <property type="match status" value="1"/>
</dbReference>
<evidence type="ECO:0000256" key="3">
    <source>
        <dbReference type="SAM" id="SignalP"/>
    </source>
</evidence>
<feature type="domain" description="FAS1" evidence="4">
    <location>
        <begin position="83"/>
        <end position="181"/>
    </location>
</feature>
<gene>
    <name evidence="5" type="ORF">BT93_L5347</name>
</gene>
<keyword evidence="2" id="KW-0325">Glycoprotein</keyword>
<comment type="similarity">
    <text evidence="1">Belongs to the fasciclin-like AGP family.</text>
</comment>
<name>A0A8T0CX68_CORYI</name>
<keyword evidence="3" id="KW-0732">Signal</keyword>
<dbReference type="AlphaFoldDB" id="A0A8T0CX68"/>
<evidence type="ECO:0000256" key="2">
    <source>
        <dbReference type="ARBA" id="ARBA00022974"/>
    </source>
</evidence>
<evidence type="ECO:0000313" key="6">
    <source>
        <dbReference type="Proteomes" id="UP000806378"/>
    </source>
</evidence>
<dbReference type="SMART" id="SM00554">
    <property type="entry name" value="FAS1"/>
    <property type="match status" value="1"/>
</dbReference>
<organism evidence="5 6">
    <name type="scientific">Corymbia citriodora subsp. variegata</name>
    <dbReference type="NCBI Taxonomy" id="360336"/>
    <lineage>
        <taxon>Eukaryota</taxon>
        <taxon>Viridiplantae</taxon>
        <taxon>Streptophyta</taxon>
        <taxon>Embryophyta</taxon>
        <taxon>Tracheophyta</taxon>
        <taxon>Spermatophyta</taxon>
        <taxon>Magnoliopsida</taxon>
        <taxon>eudicotyledons</taxon>
        <taxon>Gunneridae</taxon>
        <taxon>Pentapetalae</taxon>
        <taxon>rosids</taxon>
        <taxon>malvids</taxon>
        <taxon>Myrtales</taxon>
        <taxon>Myrtaceae</taxon>
        <taxon>Myrtoideae</taxon>
        <taxon>Eucalypteae</taxon>
        <taxon>Corymbia</taxon>
    </lineage>
</organism>
<comment type="caution">
    <text evidence="5">The sequence shown here is derived from an EMBL/GenBank/DDBJ whole genome shotgun (WGS) entry which is preliminary data.</text>
</comment>
<evidence type="ECO:0000256" key="1">
    <source>
        <dbReference type="ARBA" id="ARBA00007843"/>
    </source>
</evidence>
<keyword evidence="2" id="KW-0654">Proteoglycan</keyword>
<feature type="signal peptide" evidence="3">
    <location>
        <begin position="1"/>
        <end position="19"/>
    </location>
</feature>
<dbReference type="Gramene" id="rna-gnl|WGS:JABURB|Cocit.L5347.1">
    <property type="protein sequence ID" value="cds-KAF7852188.1"/>
    <property type="gene ID" value="gene-BT93_L5347"/>
</dbReference>
<accession>A0A8T0CX68</accession>
<proteinExistence type="inferred from homology"/>
<keyword evidence="6" id="KW-1185">Reference proteome</keyword>
<dbReference type="InterPro" id="IPR036378">
    <property type="entry name" value="FAS1_dom_sf"/>
</dbReference>
<dbReference type="InterPro" id="IPR052806">
    <property type="entry name" value="Fasciclin-like_AGP"/>
</dbReference>
<dbReference type="OrthoDB" id="2015130at2759"/>
<sequence>MANAFQLLFLFCVLPTAAAMSASPSPSSPTVPDAVPAAPPADGACCPQQVSNILDALLGSSDFGNWASVLSAVHPSTLPVSATLFVPGGGGDDDGAALSALLPKDPPSLLYHVVPQHLAFSQLKLFRTGSRLPTLLPNNSILVTGGSPSNFSLDGVPLVEPDLFSSDSLAVHGVAGVLNYRVYGGGGAARRLSPPQLHQTRGDAPAAAAFLPLGETTGRRTSRAACSTEGTAVVLTSVLGLAFLGSRS</sequence>
<evidence type="ECO:0000259" key="4">
    <source>
        <dbReference type="SMART" id="SM00554"/>
    </source>
</evidence>
<dbReference type="Proteomes" id="UP000806378">
    <property type="component" value="Unassembled WGS sequence"/>
</dbReference>
<dbReference type="PANTHER" id="PTHR33985:SF5">
    <property type="entry name" value="FASCICLIN-LIKE ARABINOGALACTAN FAMILY PROTEIN"/>
    <property type="match status" value="1"/>
</dbReference>
<reference evidence="5" key="1">
    <citation type="submission" date="2020-05" db="EMBL/GenBank/DDBJ databases">
        <title>WGS assembly of Corymbia citriodora subspecies variegata.</title>
        <authorList>
            <person name="Barry K."/>
            <person name="Hundley H."/>
            <person name="Shu S."/>
            <person name="Jenkins J."/>
            <person name="Grimwood J."/>
            <person name="Baten A."/>
        </authorList>
    </citation>
    <scope>NUCLEOTIDE SEQUENCE</scope>
    <source>
        <strain evidence="5">CV2-018</strain>
    </source>
</reference>
<feature type="chain" id="PRO_5035825970" description="FAS1 domain-containing protein" evidence="3">
    <location>
        <begin position="20"/>
        <end position="248"/>
    </location>
</feature>
<protein>
    <recommendedName>
        <fullName evidence="4">FAS1 domain-containing protein</fullName>
    </recommendedName>
</protein>